<sequence length="202" mass="20788">MKVGIIGAGRIGMALARHFTRAGHQVMLAGSRGPETLASRVGELGRNASAGTPQEAADFGDVVVLSVQWSQKESAAASVSSWEGRVVLDPINPLRETAGGIEAVDTGGRHSSEIVSSLVPGARVVKGFNTYLYTVLAEDPAVNGGRRVVLLAGDDADAKRKVAELVDSSGFQPLDTGSLAEGGPLFETGGPLATLAIRLTAL</sequence>
<evidence type="ECO:0000259" key="2">
    <source>
        <dbReference type="Pfam" id="PF03807"/>
    </source>
</evidence>
<keyword evidence="1" id="KW-0560">Oxidoreductase</keyword>
<protein>
    <submittedName>
        <fullName evidence="3">NADPH-dependent F420 reductase</fullName>
    </submittedName>
</protein>
<accession>A0ABW0YX73</accession>
<dbReference type="RefSeq" id="WP_390314486.1">
    <property type="nucleotide sequence ID" value="NZ_JBHSPB010000002.1"/>
</dbReference>
<keyword evidence="4" id="KW-1185">Reference proteome</keyword>
<dbReference type="Proteomes" id="UP001596083">
    <property type="component" value="Unassembled WGS sequence"/>
</dbReference>
<dbReference type="InterPro" id="IPR051267">
    <property type="entry name" value="STEAP_metalloreductase"/>
</dbReference>
<dbReference type="InterPro" id="IPR028939">
    <property type="entry name" value="P5C_Rdtase_cat_N"/>
</dbReference>
<proteinExistence type="predicted"/>
<dbReference type="Gene3D" id="3.40.50.720">
    <property type="entry name" value="NAD(P)-binding Rossmann-like Domain"/>
    <property type="match status" value="1"/>
</dbReference>
<dbReference type="PANTHER" id="PTHR14239:SF10">
    <property type="entry name" value="REDUCTASE"/>
    <property type="match status" value="1"/>
</dbReference>
<name>A0ABW0YX73_9ACTN</name>
<dbReference type="EMBL" id="JBHSPB010000002">
    <property type="protein sequence ID" value="MFC5719403.1"/>
    <property type="molecule type" value="Genomic_DNA"/>
</dbReference>
<organism evidence="3 4">
    <name type="scientific">Streptomyces gamaensis</name>
    <dbReference type="NCBI Taxonomy" id="1763542"/>
    <lineage>
        <taxon>Bacteria</taxon>
        <taxon>Bacillati</taxon>
        <taxon>Actinomycetota</taxon>
        <taxon>Actinomycetes</taxon>
        <taxon>Kitasatosporales</taxon>
        <taxon>Streptomycetaceae</taxon>
        <taxon>Streptomyces</taxon>
    </lineage>
</organism>
<dbReference type="PANTHER" id="PTHR14239">
    <property type="entry name" value="DUDULIN-RELATED"/>
    <property type="match status" value="1"/>
</dbReference>
<reference evidence="4" key="1">
    <citation type="journal article" date="2019" name="Int. J. Syst. Evol. Microbiol.">
        <title>The Global Catalogue of Microorganisms (GCM) 10K type strain sequencing project: providing services to taxonomists for standard genome sequencing and annotation.</title>
        <authorList>
            <consortium name="The Broad Institute Genomics Platform"/>
            <consortium name="The Broad Institute Genome Sequencing Center for Infectious Disease"/>
            <person name="Wu L."/>
            <person name="Ma J."/>
        </authorList>
    </citation>
    <scope>NUCLEOTIDE SEQUENCE [LARGE SCALE GENOMIC DNA]</scope>
    <source>
        <strain evidence="4">CGMCC 4.7304</strain>
    </source>
</reference>
<feature type="domain" description="Pyrroline-5-carboxylate reductase catalytic N-terminal" evidence="2">
    <location>
        <begin position="2"/>
        <end position="93"/>
    </location>
</feature>
<dbReference type="SUPFAM" id="SSF51735">
    <property type="entry name" value="NAD(P)-binding Rossmann-fold domains"/>
    <property type="match status" value="1"/>
</dbReference>
<dbReference type="InterPro" id="IPR036291">
    <property type="entry name" value="NAD(P)-bd_dom_sf"/>
</dbReference>
<gene>
    <name evidence="3" type="ORF">ACFP1Z_04280</name>
</gene>
<comment type="caution">
    <text evidence="3">The sequence shown here is derived from an EMBL/GenBank/DDBJ whole genome shotgun (WGS) entry which is preliminary data.</text>
</comment>
<dbReference type="Pfam" id="PF03807">
    <property type="entry name" value="F420_oxidored"/>
    <property type="match status" value="1"/>
</dbReference>
<evidence type="ECO:0000313" key="3">
    <source>
        <dbReference type="EMBL" id="MFC5719403.1"/>
    </source>
</evidence>
<evidence type="ECO:0000313" key="4">
    <source>
        <dbReference type="Proteomes" id="UP001596083"/>
    </source>
</evidence>
<evidence type="ECO:0000256" key="1">
    <source>
        <dbReference type="ARBA" id="ARBA00023002"/>
    </source>
</evidence>